<dbReference type="InterPro" id="IPR050093">
    <property type="entry name" value="ABC_SmlMolc_Importer"/>
</dbReference>
<dbReference type="AlphaFoldDB" id="A0A0A1M547"/>
<dbReference type="InterPro" id="IPR027417">
    <property type="entry name" value="P-loop_NTPase"/>
</dbReference>
<reference evidence="5 6" key="1">
    <citation type="submission" date="2014-11" db="EMBL/GenBank/DDBJ databases">
        <authorList>
            <person name="Urmite Genomes Urmite Genomes"/>
        </authorList>
    </citation>
    <scope>NUCLEOTIDE SEQUENCE [LARGE SCALE GENOMIC DNA]</scope>
    <source>
        <strain evidence="5 6">Oc5</strain>
    </source>
</reference>
<evidence type="ECO:0000259" key="4">
    <source>
        <dbReference type="PROSITE" id="PS50893"/>
    </source>
</evidence>
<protein>
    <submittedName>
        <fullName evidence="5">Spermidine/putrescine import ATP-binding protein PotA</fullName>
    </submittedName>
</protein>
<dbReference type="InterPro" id="IPR008995">
    <property type="entry name" value="Mo/tungstate-bd_C_term_dom"/>
</dbReference>
<name>A0A0A1M547_9BACI</name>
<dbReference type="GO" id="GO:0140359">
    <property type="term" value="F:ABC-type transporter activity"/>
    <property type="evidence" value="ECO:0007669"/>
    <property type="project" value="UniProtKB-ARBA"/>
</dbReference>
<keyword evidence="2" id="KW-0547">Nucleotide-binding</keyword>
<dbReference type="Pfam" id="PF00005">
    <property type="entry name" value="ABC_tran"/>
    <property type="match status" value="1"/>
</dbReference>
<keyword evidence="6" id="KW-1185">Reference proteome</keyword>
<evidence type="ECO:0000313" key="5">
    <source>
        <dbReference type="EMBL" id="CEI80410.1"/>
    </source>
</evidence>
<evidence type="ECO:0000313" key="6">
    <source>
        <dbReference type="Proteomes" id="UP000040453"/>
    </source>
</evidence>
<dbReference type="SUPFAM" id="SSF52540">
    <property type="entry name" value="P-loop containing nucleoside triphosphate hydrolases"/>
    <property type="match status" value="1"/>
</dbReference>
<dbReference type="Pfam" id="PF08402">
    <property type="entry name" value="TOBE_2"/>
    <property type="match status" value="1"/>
</dbReference>
<accession>A0A0A1M547</accession>
<evidence type="ECO:0000256" key="3">
    <source>
        <dbReference type="ARBA" id="ARBA00022840"/>
    </source>
</evidence>
<dbReference type="GO" id="GO:0005524">
    <property type="term" value="F:ATP binding"/>
    <property type="evidence" value="ECO:0007669"/>
    <property type="project" value="UniProtKB-KW"/>
</dbReference>
<dbReference type="GO" id="GO:0043190">
    <property type="term" value="C:ATP-binding cassette (ABC) transporter complex"/>
    <property type="evidence" value="ECO:0007669"/>
    <property type="project" value="InterPro"/>
</dbReference>
<dbReference type="SUPFAM" id="SSF50331">
    <property type="entry name" value="MOP-like"/>
    <property type="match status" value="1"/>
</dbReference>
<evidence type="ECO:0000256" key="2">
    <source>
        <dbReference type="ARBA" id="ARBA00022741"/>
    </source>
</evidence>
<dbReference type="InterPro" id="IPR017871">
    <property type="entry name" value="ABC_transporter-like_CS"/>
</dbReference>
<dbReference type="PROSITE" id="PS00211">
    <property type="entry name" value="ABC_TRANSPORTER_1"/>
    <property type="match status" value="1"/>
</dbReference>
<feature type="domain" description="ABC transporter" evidence="4">
    <location>
        <begin position="12"/>
        <end position="242"/>
    </location>
</feature>
<dbReference type="RefSeq" id="WP_042528860.1">
    <property type="nucleotide sequence ID" value="NZ_CDGG01000001.1"/>
</dbReference>
<dbReference type="EMBL" id="CDGG01000001">
    <property type="protein sequence ID" value="CEI80410.1"/>
    <property type="molecule type" value="Genomic_DNA"/>
</dbReference>
<dbReference type="Gene3D" id="3.40.50.300">
    <property type="entry name" value="P-loop containing nucleotide triphosphate hydrolases"/>
    <property type="match status" value="1"/>
</dbReference>
<dbReference type="PROSITE" id="PS50893">
    <property type="entry name" value="ABC_TRANSPORTER_2"/>
    <property type="match status" value="1"/>
</dbReference>
<dbReference type="GO" id="GO:0016887">
    <property type="term" value="F:ATP hydrolysis activity"/>
    <property type="evidence" value="ECO:0007669"/>
    <property type="project" value="InterPro"/>
</dbReference>
<gene>
    <name evidence="5" type="primary">potA_1</name>
    <name evidence="5" type="ORF">BN997_00213</name>
</gene>
<dbReference type="PANTHER" id="PTHR42781:SF4">
    <property type="entry name" value="SPERMIDINE_PUTRESCINE IMPORT ATP-BINDING PROTEIN POTA"/>
    <property type="match status" value="1"/>
</dbReference>
<keyword evidence="3 5" id="KW-0067">ATP-binding</keyword>
<dbReference type="FunFam" id="3.40.50.300:FF:000042">
    <property type="entry name" value="Maltose/maltodextrin ABC transporter, ATP-binding protein"/>
    <property type="match status" value="1"/>
</dbReference>
<dbReference type="InterPro" id="IPR003593">
    <property type="entry name" value="AAA+_ATPase"/>
</dbReference>
<keyword evidence="1" id="KW-0813">Transport</keyword>
<dbReference type="Proteomes" id="UP000040453">
    <property type="component" value="Unassembled WGS sequence"/>
</dbReference>
<dbReference type="InterPro" id="IPR013611">
    <property type="entry name" value="Transp-assoc_OB_typ2"/>
</dbReference>
<dbReference type="SMART" id="SM00382">
    <property type="entry name" value="AAA"/>
    <property type="match status" value="1"/>
</dbReference>
<organism evidence="5 6">
    <name type="scientific">Oceanobacillus oncorhynchi</name>
    <dbReference type="NCBI Taxonomy" id="545501"/>
    <lineage>
        <taxon>Bacteria</taxon>
        <taxon>Bacillati</taxon>
        <taxon>Bacillota</taxon>
        <taxon>Bacilli</taxon>
        <taxon>Bacillales</taxon>
        <taxon>Bacillaceae</taxon>
        <taxon>Oceanobacillus</taxon>
    </lineage>
</organism>
<sequence length="350" mass="40089">MNKNESNLSTEVIISNLYKQFGDIEVLKDIDFTIKKGEFFTLLGPSGCGKTTLLRCIAGFEKPTKGKIFFGDDDITKLQPWEKNIGFVFQNYALWPHMTVYENIAYGLKVKKMNKAQIDKLVDWSLDIVNLSQLKKSYPTQLSGGQQQRVSIARVLVLQPKVLLFDEPLSNLDAKLRVKMRKDIKELQERLGISAIYVTHDQEEALEMSDRIAVFDKGRVAQIGTPEEIYEQPDSTAISNFVGKSNNIQGTIKSRKFYAFGTNFIPLQSLEEEDGDRTLVFRPEKITIADAPSVDTFEVIVKDASYRGNYVQIEVSYNDEVYFIVETREKFEVNEKIHVCVEKYILFEKE</sequence>
<evidence type="ECO:0000256" key="1">
    <source>
        <dbReference type="ARBA" id="ARBA00022448"/>
    </source>
</evidence>
<dbReference type="OrthoDB" id="9790614at2"/>
<dbReference type="STRING" id="545501.BN997_00213"/>
<proteinExistence type="predicted"/>
<dbReference type="InterPro" id="IPR003439">
    <property type="entry name" value="ABC_transporter-like_ATP-bd"/>
</dbReference>
<dbReference type="PANTHER" id="PTHR42781">
    <property type="entry name" value="SPERMIDINE/PUTRESCINE IMPORT ATP-BINDING PROTEIN POTA"/>
    <property type="match status" value="1"/>
</dbReference>